<sequence>MRKFIIAAVLLAVLPTGNMQACVSEGPTHNKYMFSVFRRDAMDGPAYLADINQYWIDYCKGRIAADDYDRTGYTFYNNHRSEVLKVAQTKGDQAMTAYLKLLNRYIDVCDLFTVDRWSYPTKEQLATRKQKALAILNAAKAYRGTQLRQQYTLLQMRANMILGYDLANANLWNQHVKRFGKSCWREAMQNIYARTLYKSGKRLEACDQYALTNDMNSIKRVMGNYRNLAGIKSVYAQNPNSPALNYLVQDFVNNVQETLDQKPKNSDDCEWLNEIDAKCIFRNEALAFVEFAKTVAKQGKSATPCLWWTAAGMTDYLLGNQQQAMEETEQALNAAGTQRMSDNARAIRLLVTTRSARLDDAYTTYLLGEMRWLDGMIKAERSTMAYDNHYTDVKDRVVHKGLEPLFAKAGRPYMALALCDMMRQEESAYYAMAYKREEQKGYSKYQYMRHSPWDEVFCQMDSMKTDQLVGYYRFVTSTPNNALERYTVARAFKDDQYFNDLIGTKYMAEGAFAKAIPYLEKLSTEFMSNQPISIYEAQTNYDVVRWFKRQPIHYNSNEYYSPDNEYHEVTTNKKLEFCKEMMRLQSQYALTRQGQPLEELSYQLAVRYFQASCYGDCWWITHHYKSVSDSARSWELDYAKQAIEHLNLCKHSQDEQMRYRTLYALAFVHAYIPGNSWMSITYDKDWNEVMNYRPESAQYKALAELNDYATNHPERIDEYARRCDVLQRFQAMNHQP</sequence>
<dbReference type="RefSeq" id="WP_215758730.1">
    <property type="nucleotide sequence ID" value="NZ_JAHKBE010000002.1"/>
</dbReference>
<dbReference type="EMBL" id="JBBNFP010000003">
    <property type="protein sequence ID" value="MEQ2485732.1"/>
    <property type="molecule type" value="Genomic_DNA"/>
</dbReference>
<feature type="signal peptide" evidence="1">
    <location>
        <begin position="1"/>
        <end position="21"/>
    </location>
</feature>
<protein>
    <recommendedName>
        <fullName evidence="4">Tetratricopeptide repeat protein</fullName>
    </recommendedName>
</protein>
<organism evidence="2 3">
    <name type="scientific">Hallella faecis</name>
    <dbReference type="NCBI Taxonomy" id="2841596"/>
    <lineage>
        <taxon>Bacteria</taxon>
        <taxon>Pseudomonadati</taxon>
        <taxon>Bacteroidota</taxon>
        <taxon>Bacteroidia</taxon>
        <taxon>Bacteroidales</taxon>
        <taxon>Prevotellaceae</taxon>
        <taxon>Hallella</taxon>
    </lineage>
</organism>
<name>A0ABV1FMU8_9BACT</name>
<proteinExistence type="predicted"/>
<evidence type="ECO:0000256" key="1">
    <source>
        <dbReference type="SAM" id="SignalP"/>
    </source>
</evidence>
<dbReference type="Proteomes" id="UP001487296">
    <property type="component" value="Unassembled WGS sequence"/>
</dbReference>
<feature type="chain" id="PRO_5046710551" description="Tetratricopeptide repeat protein" evidence="1">
    <location>
        <begin position="22"/>
        <end position="736"/>
    </location>
</feature>
<keyword evidence="1" id="KW-0732">Signal</keyword>
<evidence type="ECO:0000313" key="2">
    <source>
        <dbReference type="EMBL" id="MEQ2485732.1"/>
    </source>
</evidence>
<accession>A0ABV1FMU8</accession>
<evidence type="ECO:0008006" key="4">
    <source>
        <dbReference type="Google" id="ProtNLM"/>
    </source>
</evidence>
<evidence type="ECO:0000313" key="3">
    <source>
        <dbReference type="Proteomes" id="UP001487296"/>
    </source>
</evidence>
<comment type="caution">
    <text evidence="2">The sequence shown here is derived from an EMBL/GenBank/DDBJ whole genome shotgun (WGS) entry which is preliminary data.</text>
</comment>
<keyword evidence="3" id="KW-1185">Reference proteome</keyword>
<gene>
    <name evidence="2" type="ORF">AAAT34_01530</name>
</gene>
<reference evidence="2 3" key="1">
    <citation type="submission" date="2024-04" db="EMBL/GenBank/DDBJ databases">
        <title>Human intestinal bacterial collection.</title>
        <authorList>
            <person name="Pauvert C."/>
            <person name="Hitch T.C.A."/>
            <person name="Clavel T."/>
        </authorList>
    </citation>
    <scope>NUCLEOTIDE SEQUENCE [LARGE SCALE GENOMIC DNA]</scope>
    <source>
        <strain evidence="2 3">CLA-AA-H145</strain>
    </source>
</reference>